<dbReference type="RefSeq" id="WP_197995659.1">
    <property type="nucleotide sequence ID" value="NZ_CP036343.1"/>
</dbReference>
<dbReference type="Gene3D" id="3.90.1580.10">
    <property type="entry name" value="paralog of FGE (formylglycine-generating enzyme)"/>
    <property type="match status" value="1"/>
</dbReference>
<dbReference type="InterPro" id="IPR005532">
    <property type="entry name" value="SUMF_dom"/>
</dbReference>
<evidence type="ECO:0000259" key="1">
    <source>
        <dbReference type="Pfam" id="PF03781"/>
    </source>
</evidence>
<organism evidence="2 3">
    <name type="scientific">Gimesia algae</name>
    <dbReference type="NCBI Taxonomy" id="2527971"/>
    <lineage>
        <taxon>Bacteria</taxon>
        <taxon>Pseudomonadati</taxon>
        <taxon>Planctomycetota</taxon>
        <taxon>Planctomycetia</taxon>
        <taxon>Planctomycetales</taxon>
        <taxon>Planctomycetaceae</taxon>
        <taxon>Gimesia</taxon>
    </lineage>
</organism>
<dbReference type="Pfam" id="PF03781">
    <property type="entry name" value="FGE-sulfatase"/>
    <property type="match status" value="1"/>
</dbReference>
<feature type="domain" description="Sulfatase-modifying factor enzyme-like" evidence="1">
    <location>
        <begin position="155"/>
        <end position="188"/>
    </location>
</feature>
<dbReference type="AlphaFoldDB" id="A0A517V762"/>
<proteinExistence type="predicted"/>
<dbReference type="InterPro" id="IPR016187">
    <property type="entry name" value="CTDL_fold"/>
</dbReference>
<dbReference type="InterPro" id="IPR042095">
    <property type="entry name" value="SUMF_sf"/>
</dbReference>
<dbReference type="Proteomes" id="UP000316855">
    <property type="component" value="Chromosome"/>
</dbReference>
<reference evidence="2 3" key="1">
    <citation type="submission" date="2019-02" db="EMBL/GenBank/DDBJ databases">
        <title>Deep-cultivation of Planctomycetes and their phenomic and genomic characterization uncovers novel biology.</title>
        <authorList>
            <person name="Wiegand S."/>
            <person name="Jogler M."/>
            <person name="Boedeker C."/>
            <person name="Pinto D."/>
            <person name="Vollmers J."/>
            <person name="Rivas-Marin E."/>
            <person name="Kohn T."/>
            <person name="Peeters S.H."/>
            <person name="Heuer A."/>
            <person name="Rast P."/>
            <person name="Oberbeckmann S."/>
            <person name="Bunk B."/>
            <person name="Jeske O."/>
            <person name="Meyerdierks A."/>
            <person name="Storesund J.E."/>
            <person name="Kallscheuer N."/>
            <person name="Luecker S."/>
            <person name="Lage O.M."/>
            <person name="Pohl T."/>
            <person name="Merkel B.J."/>
            <person name="Hornburger P."/>
            <person name="Mueller R.-W."/>
            <person name="Bruemmer F."/>
            <person name="Labrenz M."/>
            <person name="Spormann A.M."/>
            <person name="Op den Camp H."/>
            <person name="Overmann J."/>
            <person name="Amann R."/>
            <person name="Jetten M.S.M."/>
            <person name="Mascher T."/>
            <person name="Medema M.H."/>
            <person name="Devos D.P."/>
            <person name="Kaster A.-K."/>
            <person name="Ovreas L."/>
            <person name="Rohde M."/>
            <person name="Galperin M.Y."/>
            <person name="Jogler C."/>
        </authorList>
    </citation>
    <scope>NUCLEOTIDE SEQUENCE [LARGE SCALE GENOMIC DNA]</scope>
    <source>
        <strain evidence="2 3">Pan161</strain>
    </source>
</reference>
<dbReference type="KEGG" id="gax:Pan161_04540"/>
<evidence type="ECO:0000313" key="2">
    <source>
        <dbReference type="EMBL" id="QDT88835.1"/>
    </source>
</evidence>
<sequence>MSMQLDTWNRLTNSERVDAAIAAVKALPVRFAYSGIRTFQSGEQKNTLAIFTYDCEEFVLIPGQTLQLGFTWERPFPLTEEETELWEMARAEFESEISFDDYLDELLTPSRTVSLSPFLLEAQARIPGRKQVQDNPPAYLEPAVRHSQIKAELESQGFRLPTSDEWEYACGAGAGTLYRWGDHRPLNRSPSADQNWLHALPNAFGLTIANNPWKWELVAEPGVMRGGDGGGMSCGGDLPYMFEWHLLATSYSYHSQTSLEDKPIFGAHVRRTVSVQL</sequence>
<dbReference type="SUPFAM" id="SSF56436">
    <property type="entry name" value="C-type lectin-like"/>
    <property type="match status" value="1"/>
</dbReference>
<dbReference type="EMBL" id="CP036343">
    <property type="protein sequence ID" value="QDT88835.1"/>
    <property type="molecule type" value="Genomic_DNA"/>
</dbReference>
<accession>A0A517V762</accession>
<gene>
    <name evidence="2" type="ORF">Pan161_04540</name>
</gene>
<keyword evidence="3" id="KW-1185">Reference proteome</keyword>
<evidence type="ECO:0000313" key="3">
    <source>
        <dbReference type="Proteomes" id="UP000316855"/>
    </source>
</evidence>
<protein>
    <submittedName>
        <fullName evidence="2">Formylglycine-generating sulfatase enzyme</fullName>
    </submittedName>
</protein>
<name>A0A517V762_9PLAN</name>